<reference evidence="6 7" key="1">
    <citation type="submission" date="2016-09" db="EMBL/GenBank/DDBJ databases">
        <title>Genomic Taxonomy of the Vibrionaceae.</title>
        <authorList>
            <person name="Gonzalez-Castillo A."/>
            <person name="Gomez-Gil B."/>
            <person name="Enciso-Ibarra K."/>
        </authorList>
    </citation>
    <scope>NUCLEOTIDE SEQUENCE [LARGE SCALE GENOMIC DNA]</scope>
    <source>
        <strain evidence="6 7">CAIM 1731</strain>
    </source>
</reference>
<dbReference type="InterPro" id="IPR050469">
    <property type="entry name" value="Diguanylate_Cyclase"/>
</dbReference>
<dbReference type="InterPro" id="IPR019734">
    <property type="entry name" value="TPR_rpt"/>
</dbReference>
<keyword evidence="4" id="KW-0732">Signal</keyword>
<evidence type="ECO:0000256" key="4">
    <source>
        <dbReference type="SAM" id="SignalP"/>
    </source>
</evidence>
<dbReference type="Pfam" id="PF13181">
    <property type="entry name" value="TPR_8"/>
    <property type="match status" value="1"/>
</dbReference>
<feature type="signal peptide" evidence="4">
    <location>
        <begin position="1"/>
        <end position="22"/>
    </location>
</feature>
<dbReference type="SUPFAM" id="SSF48452">
    <property type="entry name" value="TPR-like"/>
    <property type="match status" value="2"/>
</dbReference>
<dbReference type="EC" id="2.7.7.65" evidence="1"/>
<dbReference type="PANTHER" id="PTHR45138">
    <property type="entry name" value="REGULATORY COMPONENTS OF SENSORY TRANSDUCTION SYSTEM"/>
    <property type="match status" value="1"/>
</dbReference>
<dbReference type="PROSITE" id="PS50005">
    <property type="entry name" value="TPR"/>
    <property type="match status" value="1"/>
</dbReference>
<accession>A0ABX3FIL6</accession>
<feature type="chain" id="PRO_5046325845" description="diguanylate cyclase" evidence="4">
    <location>
        <begin position="23"/>
        <end position="647"/>
    </location>
</feature>
<dbReference type="CDD" id="cd01949">
    <property type="entry name" value="GGDEF"/>
    <property type="match status" value="1"/>
</dbReference>
<keyword evidence="3" id="KW-0812">Transmembrane</keyword>
<dbReference type="SMART" id="SM00028">
    <property type="entry name" value="TPR"/>
    <property type="match status" value="6"/>
</dbReference>
<dbReference type="NCBIfam" id="TIGR00254">
    <property type="entry name" value="GGDEF"/>
    <property type="match status" value="1"/>
</dbReference>
<feature type="domain" description="GGDEF" evidence="5">
    <location>
        <begin position="507"/>
        <end position="641"/>
    </location>
</feature>
<dbReference type="EMBL" id="MJMI01000079">
    <property type="protein sequence ID" value="OLQ94039.1"/>
    <property type="molecule type" value="Genomic_DNA"/>
</dbReference>
<evidence type="ECO:0000256" key="2">
    <source>
        <dbReference type="PROSITE-ProRule" id="PRU00339"/>
    </source>
</evidence>
<dbReference type="InterPro" id="IPR029787">
    <property type="entry name" value="Nucleotide_cyclase"/>
</dbReference>
<organism evidence="6 7">
    <name type="scientific">Vibrio ponticus</name>
    <dbReference type="NCBI Taxonomy" id="265668"/>
    <lineage>
        <taxon>Bacteria</taxon>
        <taxon>Pseudomonadati</taxon>
        <taxon>Pseudomonadota</taxon>
        <taxon>Gammaproteobacteria</taxon>
        <taxon>Vibrionales</taxon>
        <taxon>Vibrionaceae</taxon>
        <taxon>Vibrio</taxon>
    </lineage>
</organism>
<dbReference type="SUPFAM" id="SSF55073">
    <property type="entry name" value="Nucleotide cyclase"/>
    <property type="match status" value="1"/>
</dbReference>
<sequence length="647" mass="73245">MKRLFSIFITACSLAAPLPTLAVSDHTQWEEAYANALKSDKQRALSLLQDRYNALPSGVEKLYISSKLHGFMVLNGQPYHGNQKTFDTEFAKQEQFFLEGLNSEEQLDFNTANQNYTELLKHFDRQGSLDGKILFEYHLCRVLNRQALYHQADVYCSSLNTHIQDAEETILPKYGALRVIANNREFLGKYQSALETYEELLRIIPTYVDSSGIYNDTGLLLANLGYFDKAEEYLNTALDLRANTETPLKLAQTHHSMGKVLLKQNEFEIAIEHFVKSKDISELYSNLYGITFAQLGLGQAYIGLNQFDKGTRYLLDALDSASRQQNSQIRGEIYLTLADSHYARGKYISAIEFAQQALNLSRQIGSERLIAQSLKQLAEISELQGNYSSALKYYREYARSEIKKRDKDSKNAFVALDAARQNYFNQIKNETLTDEIVSLQERLQSEQNKTSIYGFSLLLMVIFIFAQLVYQRKKSALLKLDALSGSLSRTACLRHIKKQPACPTPENKSVVLLVDLDNFKAVNDAYGHPIGDRALKTITNEIKTQLAANDIIGRMGGEEFIILLKDVDELDVEQRIETIHQVINNAQIATDCHQSVAVTSTIAYLATTKALADFDELYSILDQAMFQAKKSGKNRVIDAYNDPIYLD</sequence>
<gene>
    <name evidence="6" type="ORF">BIY21_09855</name>
</gene>
<keyword evidence="2" id="KW-0802">TPR repeat</keyword>
<feature type="repeat" description="TPR" evidence="2">
    <location>
        <begin position="211"/>
        <end position="244"/>
    </location>
</feature>
<keyword evidence="3" id="KW-1133">Transmembrane helix</keyword>
<evidence type="ECO:0000313" key="6">
    <source>
        <dbReference type="EMBL" id="OLQ94039.1"/>
    </source>
</evidence>
<keyword evidence="7" id="KW-1185">Reference proteome</keyword>
<evidence type="ECO:0000256" key="1">
    <source>
        <dbReference type="ARBA" id="ARBA00012528"/>
    </source>
</evidence>
<dbReference type="InterPro" id="IPR011990">
    <property type="entry name" value="TPR-like_helical_dom_sf"/>
</dbReference>
<evidence type="ECO:0000313" key="7">
    <source>
        <dbReference type="Proteomes" id="UP000186206"/>
    </source>
</evidence>
<dbReference type="Gene3D" id="1.25.40.10">
    <property type="entry name" value="Tetratricopeptide repeat domain"/>
    <property type="match status" value="2"/>
</dbReference>
<feature type="transmembrane region" description="Helical" evidence="3">
    <location>
        <begin position="452"/>
        <end position="470"/>
    </location>
</feature>
<dbReference type="Pfam" id="PF13424">
    <property type="entry name" value="TPR_12"/>
    <property type="match status" value="1"/>
</dbReference>
<keyword evidence="3" id="KW-0472">Membrane</keyword>
<dbReference type="SMART" id="SM00267">
    <property type="entry name" value="GGDEF"/>
    <property type="match status" value="1"/>
</dbReference>
<dbReference type="PROSITE" id="PS50887">
    <property type="entry name" value="GGDEF"/>
    <property type="match status" value="1"/>
</dbReference>
<evidence type="ECO:0000256" key="3">
    <source>
        <dbReference type="SAM" id="Phobius"/>
    </source>
</evidence>
<dbReference type="Gene3D" id="3.30.70.270">
    <property type="match status" value="1"/>
</dbReference>
<evidence type="ECO:0000259" key="5">
    <source>
        <dbReference type="PROSITE" id="PS50887"/>
    </source>
</evidence>
<dbReference type="Pfam" id="PF00990">
    <property type="entry name" value="GGDEF"/>
    <property type="match status" value="1"/>
</dbReference>
<dbReference type="PANTHER" id="PTHR45138:SF24">
    <property type="entry name" value="DIGUANYLATE CYCLASE DGCC-RELATED"/>
    <property type="match status" value="1"/>
</dbReference>
<protein>
    <recommendedName>
        <fullName evidence="1">diguanylate cyclase</fullName>
        <ecNumber evidence="1">2.7.7.65</ecNumber>
    </recommendedName>
</protein>
<dbReference type="InterPro" id="IPR000160">
    <property type="entry name" value="GGDEF_dom"/>
</dbReference>
<dbReference type="Proteomes" id="UP000186206">
    <property type="component" value="Unassembled WGS sequence"/>
</dbReference>
<name>A0ABX3FIL6_9VIBR</name>
<dbReference type="InterPro" id="IPR043128">
    <property type="entry name" value="Rev_trsase/Diguanyl_cyclase"/>
</dbReference>
<proteinExistence type="predicted"/>
<comment type="caution">
    <text evidence="6">The sequence shown here is derived from an EMBL/GenBank/DDBJ whole genome shotgun (WGS) entry which is preliminary data.</text>
</comment>